<feature type="compositionally biased region" description="Basic and acidic residues" evidence="1">
    <location>
        <begin position="180"/>
        <end position="194"/>
    </location>
</feature>
<dbReference type="Proteomes" id="UP000274429">
    <property type="component" value="Unassembled WGS sequence"/>
</dbReference>
<feature type="compositionally biased region" description="Polar residues" evidence="1">
    <location>
        <begin position="206"/>
        <end position="228"/>
    </location>
</feature>
<evidence type="ECO:0000313" key="5">
    <source>
        <dbReference type="WBParaSite" id="TTAC_0000091901-mRNA-1"/>
    </source>
</evidence>
<feature type="compositionally biased region" description="Basic and acidic residues" evidence="1">
    <location>
        <begin position="144"/>
        <end position="164"/>
    </location>
</feature>
<evidence type="ECO:0000256" key="1">
    <source>
        <dbReference type="SAM" id="MobiDB-lite"/>
    </source>
</evidence>
<dbReference type="WBParaSite" id="TTAC_0000091901-mRNA-1">
    <property type="protein sequence ID" value="TTAC_0000091901-mRNA-1"/>
    <property type="gene ID" value="TTAC_0000091901"/>
</dbReference>
<gene>
    <name evidence="3" type="ORF">TTAC_LOCUS920</name>
</gene>
<protein>
    <submittedName>
        <fullName evidence="5">PDZ domain-containing protein</fullName>
    </submittedName>
</protein>
<sequence length="267" mass="30253">MGGGDSSRYELYRGRGSDQWGFKITTLDNHTYITGVYECTPAAKAGLKINEIVVTINRVPCALIYGVTDLLLAQTSPPKNSEDVENRHYSKPKKSSEKINSSPPKENVETREKSSSKHRSKSMTALYEINVEDSQTDVRRRRTKYEQKKRQSHRDSKMIEDRLNIEVPKNGTKNHAHLGKSVDRTESTSHRRESNNPYEPEADMTQMENCRSSAVLQQQEAESVTEQNPPFPSMSDLQRSLPAGKRRTLLLNTGKSLEDRIASLNDL</sequence>
<dbReference type="InterPro" id="IPR001478">
    <property type="entry name" value="PDZ"/>
</dbReference>
<evidence type="ECO:0000313" key="3">
    <source>
        <dbReference type="EMBL" id="VDM17179.1"/>
    </source>
</evidence>
<proteinExistence type="predicted"/>
<dbReference type="PROSITE" id="PS50106">
    <property type="entry name" value="PDZ"/>
    <property type="match status" value="1"/>
</dbReference>
<dbReference type="EMBL" id="UYWX01000130">
    <property type="protein sequence ID" value="VDM17179.1"/>
    <property type="molecule type" value="Genomic_DNA"/>
</dbReference>
<dbReference type="Gene3D" id="2.30.42.10">
    <property type="match status" value="1"/>
</dbReference>
<name>A0A0R3WJQ6_HYDTA</name>
<keyword evidence="4" id="KW-1185">Reference proteome</keyword>
<feature type="compositionally biased region" description="Basic and acidic residues" evidence="1">
    <location>
        <begin position="106"/>
        <end position="115"/>
    </location>
</feature>
<reference evidence="5" key="1">
    <citation type="submission" date="2017-02" db="UniProtKB">
        <authorList>
            <consortium name="WormBaseParasite"/>
        </authorList>
    </citation>
    <scope>IDENTIFICATION</scope>
</reference>
<evidence type="ECO:0000313" key="4">
    <source>
        <dbReference type="Proteomes" id="UP000274429"/>
    </source>
</evidence>
<feature type="region of interest" description="Disordered" evidence="1">
    <location>
        <begin position="75"/>
        <end position="245"/>
    </location>
</feature>
<dbReference type="OrthoDB" id="10033291at2759"/>
<dbReference type="SUPFAM" id="SSF50156">
    <property type="entry name" value="PDZ domain-like"/>
    <property type="match status" value="1"/>
</dbReference>
<feature type="domain" description="PDZ" evidence="2">
    <location>
        <begin position="8"/>
        <end position="68"/>
    </location>
</feature>
<evidence type="ECO:0000259" key="2">
    <source>
        <dbReference type="PROSITE" id="PS50106"/>
    </source>
</evidence>
<reference evidence="3 4" key="2">
    <citation type="submission" date="2018-11" db="EMBL/GenBank/DDBJ databases">
        <authorList>
            <consortium name="Pathogen Informatics"/>
        </authorList>
    </citation>
    <scope>NUCLEOTIDE SEQUENCE [LARGE SCALE GENOMIC DNA]</scope>
</reference>
<dbReference type="InterPro" id="IPR036034">
    <property type="entry name" value="PDZ_sf"/>
</dbReference>
<dbReference type="AlphaFoldDB" id="A0A0R3WJQ6"/>
<organism evidence="5">
    <name type="scientific">Hydatigena taeniaeformis</name>
    <name type="common">Feline tapeworm</name>
    <name type="synonym">Taenia taeniaeformis</name>
    <dbReference type="NCBI Taxonomy" id="6205"/>
    <lineage>
        <taxon>Eukaryota</taxon>
        <taxon>Metazoa</taxon>
        <taxon>Spiralia</taxon>
        <taxon>Lophotrochozoa</taxon>
        <taxon>Platyhelminthes</taxon>
        <taxon>Cestoda</taxon>
        <taxon>Eucestoda</taxon>
        <taxon>Cyclophyllidea</taxon>
        <taxon>Taeniidae</taxon>
        <taxon>Hydatigera</taxon>
    </lineage>
</organism>
<accession>A0A0R3WJQ6</accession>